<name>A0A6D2L850_9BRAS</name>
<feature type="region of interest" description="Disordered" evidence="1">
    <location>
        <begin position="118"/>
        <end position="215"/>
    </location>
</feature>
<feature type="compositionally biased region" description="Basic and acidic residues" evidence="1">
    <location>
        <begin position="155"/>
        <end position="172"/>
    </location>
</feature>
<sequence length="364" mass="41565">MESYRELTCEFLASMRGNNIDFSPPLHTLVGHEEELQEEEPELDRVEDRVEDHAQVNAELGEPECYYLEEYEAPRMNPSAVAAHKRIGLLQRFNNWQGKAMDKMQKSMDKMVSKIKSLEKKVSSSSSKKKKTPKAPTFPRSRFLLTTPRRLPVQESHRASSFETREGGDNTQRRRKSSKGRCSNSISGLDRVGDRVDLGEPSFENPGFEHNPAPYQDYPQSHWTPYNRFEQTRLHQGQGSHTHFEDEEVVEEEEQARPSCTNEVEWSAPDGRLPSPDHDLASHCLLSELLVKTKSSSSSTESSPQAEFERVKRESRFDVFRSGNSGIGSCTWTRYAEEVAIYFGAIKRRTILDHKAENVLLASL</sequence>
<reference evidence="3" key="1">
    <citation type="submission" date="2020-01" db="EMBL/GenBank/DDBJ databases">
        <authorList>
            <person name="Mishra B."/>
        </authorList>
    </citation>
    <scope>NUCLEOTIDE SEQUENCE [LARGE SCALE GENOMIC DNA]</scope>
</reference>
<evidence type="ECO:0000313" key="3">
    <source>
        <dbReference type="EMBL" id="CAA7061990.1"/>
    </source>
</evidence>
<evidence type="ECO:0000313" key="4">
    <source>
        <dbReference type="Proteomes" id="UP000467841"/>
    </source>
</evidence>
<gene>
    <name evidence="3" type="ORF">MERR_LOCUS49226</name>
</gene>
<dbReference type="EMBL" id="CACVBM020001913">
    <property type="protein sequence ID" value="CAA7061990.1"/>
    <property type="molecule type" value="Genomic_DNA"/>
</dbReference>
<feature type="domain" description="Arabidopsis retrotransposon Orf1 C-terminal" evidence="2">
    <location>
        <begin position="16"/>
        <end position="119"/>
    </location>
</feature>
<dbReference type="Pfam" id="PF03078">
    <property type="entry name" value="ATHILA"/>
    <property type="match status" value="1"/>
</dbReference>
<dbReference type="Proteomes" id="UP000467841">
    <property type="component" value="Unassembled WGS sequence"/>
</dbReference>
<keyword evidence="4" id="KW-1185">Reference proteome</keyword>
<comment type="caution">
    <text evidence="3">The sequence shown here is derived from an EMBL/GenBank/DDBJ whole genome shotgun (WGS) entry which is preliminary data.</text>
</comment>
<evidence type="ECO:0000259" key="2">
    <source>
        <dbReference type="Pfam" id="PF03078"/>
    </source>
</evidence>
<accession>A0A6D2L850</accession>
<dbReference type="AlphaFoldDB" id="A0A6D2L850"/>
<evidence type="ECO:0000256" key="1">
    <source>
        <dbReference type="SAM" id="MobiDB-lite"/>
    </source>
</evidence>
<organism evidence="3 4">
    <name type="scientific">Microthlaspi erraticum</name>
    <dbReference type="NCBI Taxonomy" id="1685480"/>
    <lineage>
        <taxon>Eukaryota</taxon>
        <taxon>Viridiplantae</taxon>
        <taxon>Streptophyta</taxon>
        <taxon>Embryophyta</taxon>
        <taxon>Tracheophyta</taxon>
        <taxon>Spermatophyta</taxon>
        <taxon>Magnoliopsida</taxon>
        <taxon>eudicotyledons</taxon>
        <taxon>Gunneridae</taxon>
        <taxon>Pentapetalae</taxon>
        <taxon>rosids</taxon>
        <taxon>malvids</taxon>
        <taxon>Brassicales</taxon>
        <taxon>Brassicaceae</taxon>
        <taxon>Coluteocarpeae</taxon>
        <taxon>Microthlaspi</taxon>
    </lineage>
</organism>
<proteinExistence type="predicted"/>
<protein>
    <recommendedName>
        <fullName evidence="2">Arabidopsis retrotransposon Orf1 C-terminal domain-containing protein</fullName>
    </recommendedName>
</protein>
<dbReference type="InterPro" id="IPR004312">
    <property type="entry name" value="ATHILA_Orf1_C"/>
</dbReference>